<comment type="similarity">
    <text evidence="3">Belongs to the INP1 family.</text>
</comment>
<dbReference type="InterPro" id="IPR024758">
    <property type="entry name" value="Inp1"/>
</dbReference>
<evidence type="ECO:0000256" key="3">
    <source>
        <dbReference type="ARBA" id="ARBA00010707"/>
    </source>
</evidence>
<feature type="compositionally biased region" description="Basic and acidic residues" evidence="6">
    <location>
        <begin position="497"/>
        <end position="510"/>
    </location>
</feature>
<sequence>MASPELASSRLSAPVPRRVMTAPVGASTLSPESTTSSTPSASQDASKTTSEELVETLYSHPSARIISFTSNHRYDFTRSSDNDIPPGSLPPSSGLERTIAIGAFQIYRAPGSVAFLSCGSALQPILPKSQCWCLDEDNSRFVLQIRRPQYWRIEIPVDDPQDVLLASLLRDVFDRILLFEKTPCPFQRSFTVELPDSPETPIKKKAWTAEGKNLISSPFESDLSPPAHEPIAISRGKHLPNTSRFWLPGMNIPAGDEEAFRSWAEAQASGSDDGDAIAPRNVRSVRHHTFSGVDSEQAIETMKHDRYSKSQSLRVKGESERTTPQDSKSAQLEVLSISSNEDGDDGPSFEGSGRVAPVNLSRKRVTRMLAGRSFNARPPISHVYSDSSRSKEPVAAKNTPSSSPAALARDHSSSTSTDSFHSAQSSRSRATPLSASPRTKDVSTEAENAEVSELGLQTANASEHASTSDNTTDVAANPSATPDHLDSAGPASQLTDNEPKGIKTEDKESSSKASPSPSESRRTTSEGKLHAHQRSHASSLSISRPALSPLPSAADLFSAAPKQTTPQSRFTNVRQLPSSIVQKILGVLLGPPSYLIKLMLKVAAKIASGEWRGLVLGFGDAGEEIPVQWDYYSDGEFSDLSDGDDYTVTNSSSDVGGHSAHTGARRRIRPRRNDDDDNWEVD</sequence>
<evidence type="ECO:0000256" key="2">
    <source>
        <dbReference type="ARBA" id="ARBA00004421"/>
    </source>
</evidence>
<dbReference type="Proteomes" id="UP001148614">
    <property type="component" value="Unassembled WGS sequence"/>
</dbReference>
<feature type="region of interest" description="Disordered" evidence="6">
    <location>
        <begin position="1"/>
        <end position="52"/>
    </location>
</feature>
<proteinExistence type="inferred from homology"/>
<evidence type="ECO:0000313" key="8">
    <source>
        <dbReference type="Proteomes" id="UP001148614"/>
    </source>
</evidence>
<feature type="region of interest" description="Disordered" evidence="6">
    <location>
        <begin position="304"/>
        <end position="355"/>
    </location>
</feature>
<feature type="compositionally biased region" description="Polar residues" evidence="6">
    <location>
        <begin position="324"/>
        <end position="340"/>
    </location>
</feature>
<evidence type="ECO:0000313" key="7">
    <source>
        <dbReference type="EMBL" id="KAJ3575584.1"/>
    </source>
</evidence>
<comment type="function">
    <text evidence="1">Required for peroxisome inheritance.</text>
</comment>
<protein>
    <recommendedName>
        <fullName evidence="4">Inheritance of peroxisomes protein 1</fullName>
    </recommendedName>
</protein>
<feature type="compositionally biased region" description="Polar residues" evidence="6">
    <location>
        <begin position="455"/>
        <end position="480"/>
    </location>
</feature>
<feature type="region of interest" description="Disordered" evidence="6">
    <location>
        <begin position="377"/>
        <end position="545"/>
    </location>
</feature>
<dbReference type="VEuPathDB" id="FungiDB:F4678DRAFT_463831"/>
<comment type="subcellular location">
    <subcellularLocation>
        <location evidence="2">Peroxisome membrane</location>
        <topology evidence="2">Peripheral membrane protein</topology>
    </subcellularLocation>
</comment>
<feature type="compositionally biased region" description="Basic and acidic residues" evidence="6">
    <location>
        <begin position="519"/>
        <end position="529"/>
    </location>
</feature>
<dbReference type="EMBL" id="JANPWZ010000531">
    <property type="protein sequence ID" value="KAJ3575584.1"/>
    <property type="molecule type" value="Genomic_DNA"/>
</dbReference>
<feature type="compositionally biased region" description="Low complexity" evidence="6">
    <location>
        <begin position="26"/>
        <end position="42"/>
    </location>
</feature>
<evidence type="ECO:0000256" key="6">
    <source>
        <dbReference type="SAM" id="MobiDB-lite"/>
    </source>
</evidence>
<evidence type="ECO:0000256" key="5">
    <source>
        <dbReference type="ARBA" id="ARBA00023136"/>
    </source>
</evidence>
<feature type="compositionally biased region" description="Low complexity" evidence="6">
    <location>
        <begin position="413"/>
        <end position="426"/>
    </location>
</feature>
<reference evidence="7" key="1">
    <citation type="submission" date="2022-07" db="EMBL/GenBank/DDBJ databases">
        <title>Genome Sequence of Xylaria arbuscula.</title>
        <authorList>
            <person name="Buettner E."/>
        </authorList>
    </citation>
    <scope>NUCLEOTIDE SEQUENCE</scope>
    <source>
        <strain evidence="7">VT107</strain>
    </source>
</reference>
<dbReference type="AlphaFoldDB" id="A0A9W8TPK0"/>
<gene>
    <name evidence="7" type="ORF">NPX13_g3986</name>
</gene>
<dbReference type="GO" id="GO:0045033">
    <property type="term" value="P:peroxisome inheritance"/>
    <property type="evidence" value="ECO:0007669"/>
    <property type="project" value="InterPro"/>
</dbReference>
<feature type="region of interest" description="Disordered" evidence="6">
    <location>
        <begin position="643"/>
        <end position="682"/>
    </location>
</feature>
<accession>A0A9W8TPK0</accession>
<evidence type="ECO:0000256" key="4">
    <source>
        <dbReference type="ARBA" id="ARBA00021397"/>
    </source>
</evidence>
<dbReference type="Pfam" id="PF12634">
    <property type="entry name" value="Inp1"/>
    <property type="match status" value="1"/>
</dbReference>
<organism evidence="7 8">
    <name type="scientific">Xylaria arbuscula</name>
    <dbReference type="NCBI Taxonomy" id="114810"/>
    <lineage>
        <taxon>Eukaryota</taxon>
        <taxon>Fungi</taxon>
        <taxon>Dikarya</taxon>
        <taxon>Ascomycota</taxon>
        <taxon>Pezizomycotina</taxon>
        <taxon>Sordariomycetes</taxon>
        <taxon>Xylariomycetidae</taxon>
        <taxon>Xylariales</taxon>
        <taxon>Xylariaceae</taxon>
        <taxon>Xylaria</taxon>
    </lineage>
</organism>
<keyword evidence="5" id="KW-0472">Membrane</keyword>
<feature type="compositionally biased region" description="Polar residues" evidence="6">
    <location>
        <begin position="427"/>
        <end position="437"/>
    </location>
</feature>
<comment type="caution">
    <text evidence="7">The sequence shown here is derived from an EMBL/GenBank/DDBJ whole genome shotgun (WGS) entry which is preliminary data.</text>
</comment>
<evidence type="ECO:0000256" key="1">
    <source>
        <dbReference type="ARBA" id="ARBA00003594"/>
    </source>
</evidence>
<dbReference type="GO" id="GO:0005780">
    <property type="term" value="C:extrinsic component of intraperoxisomal membrane"/>
    <property type="evidence" value="ECO:0007669"/>
    <property type="project" value="InterPro"/>
</dbReference>
<name>A0A9W8TPK0_9PEZI</name>
<keyword evidence="8" id="KW-1185">Reference proteome</keyword>